<dbReference type="PANTHER" id="PTHR37533">
    <property type="entry name" value="FLAGELLAR HOOK-LENGTH CONTROL PROTEIN"/>
    <property type="match status" value="1"/>
</dbReference>
<dbReference type="Pfam" id="PF02120">
    <property type="entry name" value="Flg_hook"/>
    <property type="match status" value="1"/>
</dbReference>
<keyword evidence="3" id="KW-0966">Cell projection</keyword>
<dbReference type="RefSeq" id="WP_165093686.1">
    <property type="nucleotide sequence ID" value="NZ_JAAKGU010000001.1"/>
</dbReference>
<reference evidence="3 4" key="1">
    <citation type="submission" date="2020-02" db="EMBL/GenBank/DDBJ databases">
        <authorList>
            <person name="Gao J."/>
            <person name="Sun J."/>
        </authorList>
    </citation>
    <scope>NUCLEOTIDE SEQUENCE [LARGE SCALE GENOMIC DNA]</scope>
    <source>
        <strain evidence="3 4">7124</strain>
    </source>
</reference>
<dbReference type="Proteomes" id="UP000480151">
    <property type="component" value="Unassembled WGS sequence"/>
</dbReference>
<evidence type="ECO:0000313" key="3">
    <source>
        <dbReference type="EMBL" id="NGM81150.1"/>
    </source>
</evidence>
<name>A0A6M1PD07_9BACL</name>
<sequence>MSLVFQMISLGKGPSAKTTASPGTPGTAETGMFSNTLIQSMAGLTSDPAAASPNNSAVVALQNLLFSVLSGSAGQDGDSADLSGKKLLEELVPDLSKLDEQIESDPALLAALQGWLVQVSALLSGNDAAEPQNQAALTPIAQNPATARFAVQDELNNLAAWMQKASETGDDASAGKAMALFNSFAAMIAPYTGTVDPTDHATHATAAAALASGSNEAVKLPGHTAPKAGDANAGVTLSKSADVLNQPDASGQTGTASSDSQTASGNPLPLKWSSASAEISKEHVQANEGTLIDSAAEQSAQGDSSVITAGQLSMKDGITTAPKAEIPQVPVHKFAEEMSGFITGKLEIVKKGGVAEATLSLFPEHLGQVDVKITMQNGHVVAQFMTEHSGARDLLENQMSQLRAALQSQGLQVEKLEVSQNNTPLQSQLFHDGRQSGTGGQASDRRSKERKDSSEDAVLAAELDSDWKEWLANERQITRNPASQFSAEA</sequence>
<evidence type="ECO:0000313" key="4">
    <source>
        <dbReference type="Proteomes" id="UP000480151"/>
    </source>
</evidence>
<protein>
    <submittedName>
        <fullName evidence="3">Flagellar hook-length control protein FliK</fullName>
    </submittedName>
</protein>
<feature type="domain" description="Flagellar hook-length control protein-like C-terminal" evidence="2">
    <location>
        <begin position="350"/>
        <end position="424"/>
    </location>
</feature>
<proteinExistence type="predicted"/>
<dbReference type="InterPro" id="IPR038610">
    <property type="entry name" value="FliK-like_C_sf"/>
</dbReference>
<dbReference type="InterPro" id="IPR052563">
    <property type="entry name" value="FliK"/>
</dbReference>
<feature type="region of interest" description="Disordered" evidence="1">
    <location>
        <begin position="427"/>
        <end position="458"/>
    </location>
</feature>
<evidence type="ECO:0000259" key="2">
    <source>
        <dbReference type="Pfam" id="PF02120"/>
    </source>
</evidence>
<feature type="region of interest" description="Disordered" evidence="1">
    <location>
        <begin position="244"/>
        <end position="271"/>
    </location>
</feature>
<keyword evidence="4" id="KW-1185">Reference proteome</keyword>
<feature type="compositionally biased region" description="Basic and acidic residues" evidence="1">
    <location>
        <begin position="443"/>
        <end position="454"/>
    </location>
</feature>
<dbReference type="CDD" id="cd17470">
    <property type="entry name" value="T3SS_Flik_C"/>
    <property type="match status" value="1"/>
</dbReference>
<dbReference type="Gene3D" id="3.30.750.140">
    <property type="match status" value="1"/>
</dbReference>
<comment type="caution">
    <text evidence="3">The sequence shown here is derived from an EMBL/GenBank/DDBJ whole genome shotgun (WGS) entry which is preliminary data.</text>
</comment>
<organism evidence="3 4">
    <name type="scientific">Paenibacillus apii</name>
    <dbReference type="NCBI Taxonomy" id="1850370"/>
    <lineage>
        <taxon>Bacteria</taxon>
        <taxon>Bacillati</taxon>
        <taxon>Bacillota</taxon>
        <taxon>Bacilli</taxon>
        <taxon>Bacillales</taxon>
        <taxon>Paenibacillaceae</taxon>
        <taxon>Paenibacillus</taxon>
    </lineage>
</organism>
<dbReference type="InterPro" id="IPR021136">
    <property type="entry name" value="Flagellar_hook_control-like_C"/>
</dbReference>
<feature type="compositionally biased region" description="Polar residues" evidence="1">
    <location>
        <begin position="247"/>
        <end position="265"/>
    </location>
</feature>
<accession>A0A6M1PD07</accession>
<keyword evidence="3" id="KW-0282">Flagellum</keyword>
<evidence type="ECO:0000256" key="1">
    <source>
        <dbReference type="SAM" id="MobiDB-lite"/>
    </source>
</evidence>
<dbReference type="AlphaFoldDB" id="A0A6M1PD07"/>
<gene>
    <name evidence="3" type="ORF">G5B47_01850</name>
</gene>
<dbReference type="PANTHER" id="PTHR37533:SF2">
    <property type="entry name" value="FLAGELLAR HOOK-LENGTH CONTROL PROTEIN"/>
    <property type="match status" value="1"/>
</dbReference>
<dbReference type="EMBL" id="JAAKGU010000001">
    <property type="protein sequence ID" value="NGM81150.1"/>
    <property type="molecule type" value="Genomic_DNA"/>
</dbReference>
<keyword evidence="3" id="KW-0969">Cilium</keyword>